<dbReference type="RefSeq" id="WP_170125242.1">
    <property type="nucleotide sequence ID" value="NZ_QGGG01000027.1"/>
</dbReference>
<name>A0A316BKA7_PSESE</name>
<reference evidence="1 2" key="1">
    <citation type="submission" date="2018-05" db="EMBL/GenBank/DDBJ databases">
        <title>Genomic Encyclopedia of Type Strains, Phase IV (KMG-IV): sequencing the most valuable type-strain genomes for metagenomic binning, comparative biology and taxonomic classification.</title>
        <authorList>
            <person name="Goeker M."/>
        </authorList>
    </citation>
    <scope>NUCLEOTIDE SEQUENCE [LARGE SCALE GENOMIC DNA]</scope>
    <source>
        <strain evidence="1 2">DSM 6986</strain>
    </source>
</reference>
<sequence length="54" mass="5970">MTTYDHIQELRAELAASLDAGERQQIAAELEQAMVQHAAEKAVFDALFSAEPPR</sequence>
<gene>
    <name evidence="1" type="ORF">C7441_12725</name>
</gene>
<dbReference type="EMBL" id="QGGG01000027">
    <property type="protein sequence ID" value="PWJ73379.1"/>
    <property type="molecule type" value="Genomic_DNA"/>
</dbReference>
<dbReference type="Proteomes" id="UP000245396">
    <property type="component" value="Unassembled WGS sequence"/>
</dbReference>
<comment type="caution">
    <text evidence="1">The sequence shown here is derived from an EMBL/GenBank/DDBJ whole genome shotgun (WGS) entry which is preliminary data.</text>
</comment>
<accession>A0A316BKA7</accession>
<evidence type="ECO:0000313" key="2">
    <source>
        <dbReference type="Proteomes" id="UP000245396"/>
    </source>
</evidence>
<protein>
    <submittedName>
        <fullName evidence="1">Uncharacterized protein</fullName>
    </submittedName>
</protein>
<keyword evidence="2" id="KW-1185">Reference proteome</keyword>
<organism evidence="1 2">
    <name type="scientific">Pseudaminobacter salicylatoxidans</name>
    <dbReference type="NCBI Taxonomy" id="93369"/>
    <lineage>
        <taxon>Bacteria</taxon>
        <taxon>Pseudomonadati</taxon>
        <taxon>Pseudomonadota</taxon>
        <taxon>Alphaproteobacteria</taxon>
        <taxon>Hyphomicrobiales</taxon>
        <taxon>Phyllobacteriaceae</taxon>
        <taxon>Pseudaminobacter</taxon>
    </lineage>
</organism>
<dbReference type="AlphaFoldDB" id="A0A316BKA7"/>
<evidence type="ECO:0000313" key="1">
    <source>
        <dbReference type="EMBL" id="PWJ73379.1"/>
    </source>
</evidence>
<proteinExistence type="predicted"/>